<feature type="domain" description="Gfo/Idh/MocA-like oxidoreductase N-terminal" evidence="1">
    <location>
        <begin position="3"/>
        <end position="119"/>
    </location>
</feature>
<accession>A0A238YW19</accession>
<name>A0A238YW19_9BACT</name>
<dbReference type="EMBL" id="FZOC01000002">
    <property type="protein sequence ID" value="SNR74824.1"/>
    <property type="molecule type" value="Genomic_DNA"/>
</dbReference>
<dbReference type="Gene3D" id="3.40.50.720">
    <property type="entry name" value="NAD(P)-binding Rossmann-like Domain"/>
    <property type="match status" value="1"/>
</dbReference>
<evidence type="ECO:0000313" key="4">
    <source>
        <dbReference type="Proteomes" id="UP000198324"/>
    </source>
</evidence>
<protein>
    <submittedName>
        <fullName evidence="3">Predicted dehydrogenase</fullName>
    </submittedName>
</protein>
<dbReference type="AlphaFoldDB" id="A0A238YW19"/>
<dbReference type="InterPro" id="IPR036291">
    <property type="entry name" value="NAD(P)-bd_dom_sf"/>
</dbReference>
<feature type="domain" description="GFO/IDH/MocA-like oxidoreductase" evidence="2">
    <location>
        <begin position="155"/>
        <end position="228"/>
    </location>
</feature>
<dbReference type="PANTHER" id="PTHR43377:SF1">
    <property type="entry name" value="BILIVERDIN REDUCTASE A"/>
    <property type="match status" value="1"/>
</dbReference>
<evidence type="ECO:0000313" key="3">
    <source>
        <dbReference type="EMBL" id="SNR74824.1"/>
    </source>
</evidence>
<keyword evidence="4" id="KW-1185">Reference proteome</keyword>
<dbReference type="Pfam" id="PF01408">
    <property type="entry name" value="GFO_IDH_MocA"/>
    <property type="match status" value="1"/>
</dbReference>
<organism evidence="3 4">
    <name type="scientific">Humidesulfovibrio mexicanus</name>
    <dbReference type="NCBI Taxonomy" id="147047"/>
    <lineage>
        <taxon>Bacteria</taxon>
        <taxon>Pseudomonadati</taxon>
        <taxon>Thermodesulfobacteriota</taxon>
        <taxon>Desulfovibrionia</taxon>
        <taxon>Desulfovibrionales</taxon>
        <taxon>Desulfovibrionaceae</taxon>
        <taxon>Humidesulfovibrio</taxon>
    </lineage>
</organism>
<dbReference type="Gene3D" id="3.30.360.10">
    <property type="entry name" value="Dihydrodipicolinate Reductase, domain 2"/>
    <property type="match status" value="1"/>
</dbReference>
<dbReference type="InterPro" id="IPR055170">
    <property type="entry name" value="GFO_IDH_MocA-like_dom"/>
</dbReference>
<dbReference type="SUPFAM" id="SSF51735">
    <property type="entry name" value="NAD(P)-binding Rossmann-fold domains"/>
    <property type="match status" value="1"/>
</dbReference>
<dbReference type="InterPro" id="IPR051450">
    <property type="entry name" value="Gfo/Idh/MocA_Oxidoreductases"/>
</dbReference>
<dbReference type="InterPro" id="IPR000683">
    <property type="entry name" value="Gfo/Idh/MocA-like_OxRdtase_N"/>
</dbReference>
<evidence type="ECO:0000259" key="2">
    <source>
        <dbReference type="Pfam" id="PF22725"/>
    </source>
</evidence>
<gene>
    <name evidence="3" type="ORF">SAMN04488503_1010</name>
</gene>
<proteinExistence type="predicted"/>
<dbReference type="SUPFAM" id="SSF55347">
    <property type="entry name" value="Glyceraldehyde-3-phosphate dehydrogenase-like, C-terminal domain"/>
    <property type="match status" value="1"/>
</dbReference>
<dbReference type="GO" id="GO:0000166">
    <property type="term" value="F:nucleotide binding"/>
    <property type="evidence" value="ECO:0007669"/>
    <property type="project" value="InterPro"/>
</dbReference>
<dbReference type="RefSeq" id="WP_089272390.1">
    <property type="nucleotide sequence ID" value="NZ_FZOC01000002.1"/>
</dbReference>
<dbReference type="PANTHER" id="PTHR43377">
    <property type="entry name" value="BILIVERDIN REDUCTASE A"/>
    <property type="match status" value="1"/>
</dbReference>
<dbReference type="OrthoDB" id="9782091at2"/>
<sequence length="308" mass="33269">MRKVGVIGLGSMGKIHLRNYCEMPDVQVLGVMDVAQANLDEAKSRFGVAGFADLDEFLKLDLDAVSISVPTVLHFEVGMKVIERGVALLLEKPLAATAAQGSQLVAAARAKGVPLMVGHIERFNPAILKLKELAGEGLVSVDIERVGPFPARIQDVGVIRDLGSHDLDLLRFLSGADFESVDAVFSTTLAPHEDSAFIGARMKNGVLGHITTNWLTPARSRSIRVACKDRYFVADLIAQQVREYGPFDPVAKTYTVKEHPVMPREQMREELTAFLAAVRGERPLPISGEDGLCVLAAIEKIFAGGGTV</sequence>
<evidence type="ECO:0000259" key="1">
    <source>
        <dbReference type="Pfam" id="PF01408"/>
    </source>
</evidence>
<dbReference type="Proteomes" id="UP000198324">
    <property type="component" value="Unassembled WGS sequence"/>
</dbReference>
<dbReference type="Pfam" id="PF22725">
    <property type="entry name" value="GFO_IDH_MocA_C3"/>
    <property type="match status" value="1"/>
</dbReference>
<reference evidence="3 4" key="1">
    <citation type="submission" date="2017-06" db="EMBL/GenBank/DDBJ databases">
        <authorList>
            <person name="Kim H.J."/>
            <person name="Triplett B.A."/>
        </authorList>
    </citation>
    <scope>NUCLEOTIDE SEQUENCE [LARGE SCALE GENOMIC DNA]</scope>
    <source>
        <strain evidence="3 4">DSM 13116</strain>
    </source>
</reference>